<gene>
    <name evidence="2" type="ORF">AVDCRST_MAG27-3810</name>
</gene>
<organism evidence="2">
    <name type="scientific">uncultured Craurococcus sp</name>
    <dbReference type="NCBI Taxonomy" id="1135998"/>
    <lineage>
        <taxon>Bacteria</taxon>
        <taxon>Pseudomonadati</taxon>
        <taxon>Pseudomonadota</taxon>
        <taxon>Alphaproteobacteria</taxon>
        <taxon>Acetobacterales</taxon>
        <taxon>Acetobacteraceae</taxon>
        <taxon>Craurococcus</taxon>
        <taxon>environmental samples</taxon>
    </lineage>
</organism>
<feature type="region of interest" description="Disordered" evidence="1">
    <location>
        <begin position="1"/>
        <end position="149"/>
    </location>
</feature>
<feature type="compositionally biased region" description="Basic and acidic residues" evidence="1">
    <location>
        <begin position="69"/>
        <end position="90"/>
    </location>
</feature>
<feature type="non-terminal residue" evidence="2">
    <location>
        <position position="1"/>
    </location>
</feature>
<proteinExistence type="predicted"/>
<name>A0A6J4JKU4_9PROT</name>
<accession>A0A6J4JKU4</accession>
<reference evidence="2" key="1">
    <citation type="submission" date="2020-02" db="EMBL/GenBank/DDBJ databases">
        <authorList>
            <person name="Meier V. D."/>
        </authorList>
    </citation>
    <scope>NUCLEOTIDE SEQUENCE</scope>
    <source>
        <strain evidence="2">AVDCRST_MAG27</strain>
    </source>
</reference>
<sequence>EPRADHLLRRTPARPELRFRHAGDDAGGDPRLRPPLRPAALPCGRGCGGGGALRRADRLRPAHPLGQLRADDPHRIAGEDLDGRGGDGDRLAGAGAAGRRAPRLGPCGGADAEPQQAGPRGGEAALHGPPCRGRGQGAGRAGDGVPEAL</sequence>
<dbReference type="EMBL" id="CADCTD010000167">
    <property type="protein sequence ID" value="CAA9281108.1"/>
    <property type="molecule type" value="Genomic_DNA"/>
</dbReference>
<evidence type="ECO:0000313" key="2">
    <source>
        <dbReference type="EMBL" id="CAA9281108.1"/>
    </source>
</evidence>
<evidence type="ECO:0000256" key="1">
    <source>
        <dbReference type="SAM" id="MobiDB-lite"/>
    </source>
</evidence>
<feature type="non-terminal residue" evidence="2">
    <location>
        <position position="149"/>
    </location>
</feature>
<protein>
    <submittedName>
        <fullName evidence="2">Acyl dehydratase</fullName>
    </submittedName>
</protein>
<dbReference type="AlphaFoldDB" id="A0A6J4JKU4"/>
<feature type="compositionally biased region" description="Low complexity" evidence="1">
    <location>
        <begin position="91"/>
        <end position="105"/>
    </location>
</feature>
<feature type="compositionally biased region" description="Basic and acidic residues" evidence="1">
    <location>
        <begin position="1"/>
        <end position="32"/>
    </location>
</feature>